<comment type="caution">
    <text evidence="1">The sequence shown here is derived from an EMBL/GenBank/DDBJ whole genome shotgun (WGS) entry which is preliminary data.</text>
</comment>
<sequence length="74" mass="8418">MSVCWGWFSLHMQCRESSSPSPTCFIQYSMVTVTSWMIDCVPKAEKSLECYSFRYIISTESTLKSLLTQSSSQG</sequence>
<evidence type="ECO:0000313" key="1">
    <source>
        <dbReference type="EMBL" id="KAK7392375.1"/>
    </source>
</evidence>
<organism evidence="1 2">
    <name type="scientific">Psophocarpus tetragonolobus</name>
    <name type="common">Winged bean</name>
    <name type="synonym">Dolichos tetragonolobus</name>
    <dbReference type="NCBI Taxonomy" id="3891"/>
    <lineage>
        <taxon>Eukaryota</taxon>
        <taxon>Viridiplantae</taxon>
        <taxon>Streptophyta</taxon>
        <taxon>Embryophyta</taxon>
        <taxon>Tracheophyta</taxon>
        <taxon>Spermatophyta</taxon>
        <taxon>Magnoliopsida</taxon>
        <taxon>eudicotyledons</taxon>
        <taxon>Gunneridae</taxon>
        <taxon>Pentapetalae</taxon>
        <taxon>rosids</taxon>
        <taxon>fabids</taxon>
        <taxon>Fabales</taxon>
        <taxon>Fabaceae</taxon>
        <taxon>Papilionoideae</taxon>
        <taxon>50 kb inversion clade</taxon>
        <taxon>NPAAA clade</taxon>
        <taxon>indigoferoid/millettioid clade</taxon>
        <taxon>Phaseoleae</taxon>
        <taxon>Psophocarpus</taxon>
    </lineage>
</organism>
<accession>A0AAN9SC36</accession>
<dbReference type="Proteomes" id="UP001386955">
    <property type="component" value="Unassembled WGS sequence"/>
</dbReference>
<name>A0AAN9SC36_PSOTE</name>
<dbReference type="EMBL" id="JAYMYS010000005">
    <property type="protein sequence ID" value="KAK7392375.1"/>
    <property type="molecule type" value="Genomic_DNA"/>
</dbReference>
<keyword evidence="2" id="KW-1185">Reference proteome</keyword>
<dbReference type="AlphaFoldDB" id="A0AAN9SC36"/>
<protein>
    <submittedName>
        <fullName evidence="1">Uncharacterized protein</fullName>
    </submittedName>
</protein>
<evidence type="ECO:0000313" key="2">
    <source>
        <dbReference type="Proteomes" id="UP001386955"/>
    </source>
</evidence>
<reference evidence="1 2" key="1">
    <citation type="submission" date="2024-01" db="EMBL/GenBank/DDBJ databases">
        <title>The genomes of 5 underutilized Papilionoideae crops provide insights into root nodulation and disease resistanc.</title>
        <authorList>
            <person name="Jiang F."/>
        </authorList>
    </citation>
    <scope>NUCLEOTIDE SEQUENCE [LARGE SCALE GENOMIC DNA]</scope>
    <source>
        <strain evidence="1">DUOXIRENSHENG_FW03</strain>
        <tissue evidence="1">Leaves</tissue>
    </source>
</reference>
<proteinExistence type="predicted"/>
<gene>
    <name evidence="1" type="ORF">VNO78_20811</name>
</gene>